<feature type="chain" id="PRO_5003684265" description="DUF5034 domain-containing protein" evidence="1">
    <location>
        <begin position="26"/>
        <end position="214"/>
    </location>
</feature>
<protein>
    <recommendedName>
        <fullName evidence="4">DUF5034 domain-containing protein</fullName>
    </recommendedName>
</protein>
<dbReference type="OrthoDB" id="1443438at2"/>
<dbReference type="Proteomes" id="UP000006049">
    <property type="component" value="Chromosome"/>
</dbReference>
<keyword evidence="3" id="KW-1185">Reference proteome</keyword>
<feature type="signal peptide" evidence="1">
    <location>
        <begin position="1"/>
        <end position="25"/>
    </location>
</feature>
<sequence>MKTYIKNIKTKVLVFVLVIGLPLQMCSPIDDDDCNCGVVTGKYFDINGMELKNYKKVGENSVNLMIPNEAVSYEKYAGLTVEYSVDYISQSRPKRPSFSLIPSAYACSCIGNGDYGSKFEKLSNITVITLNDFDETHKANDTINDLILAKGFYNQEDEYLQNYLINDTTNIQLPAIKLLVDRKPTLDENYKVKVIVELSTGEIYQNVSESIIIR</sequence>
<proteinExistence type="predicted"/>
<dbReference type="PATRIC" id="fig|746697.3.peg.1792"/>
<gene>
    <name evidence="2" type="ordered locus">Aeqsu_1762</name>
</gene>
<reference evidence="2 3" key="1">
    <citation type="submission" date="2012-06" db="EMBL/GenBank/DDBJ databases">
        <title>The complete genome of Aequorivita sublithincola DSM 14238.</title>
        <authorList>
            <consortium name="US DOE Joint Genome Institute (JGI-PGF)"/>
            <person name="Lucas S."/>
            <person name="Copeland A."/>
            <person name="Lapidus A."/>
            <person name="Goodwin L."/>
            <person name="Pitluck S."/>
            <person name="Peters L."/>
            <person name="Munk A.C.C."/>
            <person name="Kyrpides N."/>
            <person name="Mavromatis K."/>
            <person name="Pagani I."/>
            <person name="Ivanova N."/>
            <person name="Ovchinnikova G."/>
            <person name="Zeytun A."/>
            <person name="Detter J.C."/>
            <person name="Han C."/>
            <person name="Land M."/>
            <person name="Hauser L."/>
            <person name="Markowitz V."/>
            <person name="Cheng J.-F."/>
            <person name="Hugenholtz P."/>
            <person name="Woyke T."/>
            <person name="Wu D."/>
            <person name="Tindall B."/>
            <person name="Faehnrich R."/>
            <person name="Brambilla E."/>
            <person name="Klenk H.-P."/>
            <person name="Eisen J.A."/>
        </authorList>
    </citation>
    <scope>NUCLEOTIDE SEQUENCE [LARGE SCALE GENOMIC DNA]</scope>
    <source>
        <strain evidence="3">DSM 14238 / LMG 21431 / ACAM 643 / 9-3</strain>
    </source>
</reference>
<dbReference type="AlphaFoldDB" id="I3YW73"/>
<keyword evidence="1" id="KW-0732">Signal</keyword>
<evidence type="ECO:0000313" key="3">
    <source>
        <dbReference type="Proteomes" id="UP000006049"/>
    </source>
</evidence>
<dbReference type="KEGG" id="asl:Aeqsu_1762"/>
<dbReference type="STRING" id="746697.Aeqsu_1762"/>
<evidence type="ECO:0008006" key="4">
    <source>
        <dbReference type="Google" id="ProtNLM"/>
    </source>
</evidence>
<evidence type="ECO:0000313" key="2">
    <source>
        <dbReference type="EMBL" id="AFL81241.1"/>
    </source>
</evidence>
<evidence type="ECO:0000256" key="1">
    <source>
        <dbReference type="SAM" id="SignalP"/>
    </source>
</evidence>
<accession>I3YW73</accession>
<dbReference type="EMBL" id="CP003280">
    <property type="protein sequence ID" value="AFL81241.1"/>
    <property type="molecule type" value="Genomic_DNA"/>
</dbReference>
<dbReference type="HOGENOM" id="CLU_1286491_0_0_10"/>
<dbReference type="RefSeq" id="WP_014782496.1">
    <property type="nucleotide sequence ID" value="NC_018013.1"/>
</dbReference>
<organism evidence="2 3">
    <name type="scientific">Aequorivita sublithincola (strain DSM 14238 / LMG 21431 / ACAM 643 / 9-3)</name>
    <dbReference type="NCBI Taxonomy" id="746697"/>
    <lineage>
        <taxon>Bacteria</taxon>
        <taxon>Pseudomonadati</taxon>
        <taxon>Bacteroidota</taxon>
        <taxon>Flavobacteriia</taxon>
        <taxon>Flavobacteriales</taxon>
        <taxon>Flavobacteriaceae</taxon>
        <taxon>Aequorivita</taxon>
    </lineage>
</organism>
<name>I3YW73_AEQSU</name>